<comment type="caution">
    <text evidence="1">The sequence shown here is derived from an EMBL/GenBank/DDBJ whole genome shotgun (WGS) entry which is preliminary data.</text>
</comment>
<gene>
    <name evidence="1" type="ORF">B0H66DRAFT_603576</name>
</gene>
<sequence length="174" mass="17908">MAEKASSQHQADFTLNLSLPTSTSILSSAILAFPAEIMKTQLVAFALTLLATLGAVTGTPVAVDTSAAEAAPDKSNGLLAKRVTGSLKAWTGSSGGCSGNPGWTWANPGNGQCITFVGGDGLAKIVHRLSWDGDNCVLYAYQNTWCGNDVAHPSGTSICLVDNSIGFLGFKVVC</sequence>
<accession>A0AAE0M4G6</accession>
<dbReference type="Proteomes" id="UP001283341">
    <property type="component" value="Unassembled WGS sequence"/>
</dbReference>
<dbReference type="EMBL" id="JAUEDM010000004">
    <property type="protein sequence ID" value="KAK3319021.1"/>
    <property type="molecule type" value="Genomic_DNA"/>
</dbReference>
<keyword evidence="2" id="KW-1185">Reference proteome</keyword>
<organism evidence="1 2">
    <name type="scientific">Apodospora peruviana</name>
    <dbReference type="NCBI Taxonomy" id="516989"/>
    <lineage>
        <taxon>Eukaryota</taxon>
        <taxon>Fungi</taxon>
        <taxon>Dikarya</taxon>
        <taxon>Ascomycota</taxon>
        <taxon>Pezizomycotina</taxon>
        <taxon>Sordariomycetes</taxon>
        <taxon>Sordariomycetidae</taxon>
        <taxon>Sordariales</taxon>
        <taxon>Lasiosphaeriaceae</taxon>
        <taxon>Apodospora</taxon>
    </lineage>
</organism>
<protein>
    <submittedName>
        <fullName evidence="1">Uncharacterized protein</fullName>
    </submittedName>
</protein>
<evidence type="ECO:0000313" key="1">
    <source>
        <dbReference type="EMBL" id="KAK3319021.1"/>
    </source>
</evidence>
<proteinExistence type="predicted"/>
<name>A0AAE0M4G6_9PEZI</name>
<dbReference type="AlphaFoldDB" id="A0AAE0M4G6"/>
<reference evidence="1" key="2">
    <citation type="submission" date="2023-06" db="EMBL/GenBank/DDBJ databases">
        <authorList>
            <consortium name="Lawrence Berkeley National Laboratory"/>
            <person name="Haridas S."/>
            <person name="Hensen N."/>
            <person name="Bonometti L."/>
            <person name="Westerberg I."/>
            <person name="Brannstrom I.O."/>
            <person name="Guillou S."/>
            <person name="Cros-Aarteil S."/>
            <person name="Calhoun S."/>
            <person name="Kuo A."/>
            <person name="Mondo S."/>
            <person name="Pangilinan J."/>
            <person name="Riley R."/>
            <person name="Labutti K."/>
            <person name="Andreopoulos B."/>
            <person name="Lipzen A."/>
            <person name="Chen C."/>
            <person name="Yanf M."/>
            <person name="Daum C."/>
            <person name="Ng V."/>
            <person name="Clum A."/>
            <person name="Steindorff A."/>
            <person name="Ohm R."/>
            <person name="Martin F."/>
            <person name="Silar P."/>
            <person name="Natvig D."/>
            <person name="Lalanne C."/>
            <person name="Gautier V."/>
            <person name="Ament-Velasquez S.L."/>
            <person name="Kruys A."/>
            <person name="Hutchinson M.I."/>
            <person name="Powell A.J."/>
            <person name="Barry K."/>
            <person name="Miller A.N."/>
            <person name="Grigoriev I.V."/>
            <person name="Debuchy R."/>
            <person name="Gladieux P."/>
            <person name="Thoren M.H."/>
            <person name="Johannesson H."/>
        </authorList>
    </citation>
    <scope>NUCLEOTIDE SEQUENCE</scope>
    <source>
        <strain evidence="1">CBS 118394</strain>
    </source>
</reference>
<evidence type="ECO:0000313" key="2">
    <source>
        <dbReference type="Proteomes" id="UP001283341"/>
    </source>
</evidence>
<reference evidence="1" key="1">
    <citation type="journal article" date="2023" name="Mol. Phylogenet. Evol.">
        <title>Genome-scale phylogeny and comparative genomics of the fungal order Sordariales.</title>
        <authorList>
            <person name="Hensen N."/>
            <person name="Bonometti L."/>
            <person name="Westerberg I."/>
            <person name="Brannstrom I.O."/>
            <person name="Guillou S."/>
            <person name="Cros-Aarteil S."/>
            <person name="Calhoun S."/>
            <person name="Haridas S."/>
            <person name="Kuo A."/>
            <person name="Mondo S."/>
            <person name="Pangilinan J."/>
            <person name="Riley R."/>
            <person name="LaButti K."/>
            <person name="Andreopoulos B."/>
            <person name="Lipzen A."/>
            <person name="Chen C."/>
            <person name="Yan M."/>
            <person name="Daum C."/>
            <person name="Ng V."/>
            <person name="Clum A."/>
            <person name="Steindorff A."/>
            <person name="Ohm R.A."/>
            <person name="Martin F."/>
            <person name="Silar P."/>
            <person name="Natvig D.O."/>
            <person name="Lalanne C."/>
            <person name="Gautier V."/>
            <person name="Ament-Velasquez S.L."/>
            <person name="Kruys A."/>
            <person name="Hutchinson M.I."/>
            <person name="Powell A.J."/>
            <person name="Barry K."/>
            <person name="Miller A.N."/>
            <person name="Grigoriev I.V."/>
            <person name="Debuchy R."/>
            <person name="Gladieux P."/>
            <person name="Hiltunen Thoren M."/>
            <person name="Johannesson H."/>
        </authorList>
    </citation>
    <scope>NUCLEOTIDE SEQUENCE</scope>
    <source>
        <strain evidence="1">CBS 118394</strain>
    </source>
</reference>